<accession>A0ABN3A574</accession>
<evidence type="ECO:0000313" key="2">
    <source>
        <dbReference type="EMBL" id="GAA2154011.1"/>
    </source>
</evidence>
<organism evidence="2 3">
    <name type="scientific">Kitasatospora kazusensis</name>
    <dbReference type="NCBI Taxonomy" id="407974"/>
    <lineage>
        <taxon>Bacteria</taxon>
        <taxon>Bacillati</taxon>
        <taxon>Actinomycetota</taxon>
        <taxon>Actinomycetes</taxon>
        <taxon>Kitasatosporales</taxon>
        <taxon>Streptomycetaceae</taxon>
        <taxon>Kitasatospora</taxon>
    </lineage>
</organism>
<proteinExistence type="predicted"/>
<feature type="compositionally biased region" description="Low complexity" evidence="1">
    <location>
        <begin position="159"/>
        <end position="173"/>
    </location>
</feature>
<keyword evidence="3" id="KW-1185">Reference proteome</keyword>
<protein>
    <submittedName>
        <fullName evidence="2">Uncharacterized protein</fullName>
    </submittedName>
</protein>
<reference evidence="2 3" key="1">
    <citation type="journal article" date="2019" name="Int. J. Syst. Evol. Microbiol.">
        <title>The Global Catalogue of Microorganisms (GCM) 10K type strain sequencing project: providing services to taxonomists for standard genome sequencing and annotation.</title>
        <authorList>
            <consortium name="The Broad Institute Genomics Platform"/>
            <consortium name="The Broad Institute Genome Sequencing Center for Infectious Disease"/>
            <person name="Wu L."/>
            <person name="Ma J."/>
        </authorList>
    </citation>
    <scope>NUCLEOTIDE SEQUENCE [LARGE SCALE GENOMIC DNA]</scope>
    <source>
        <strain evidence="2 3">JCM 14560</strain>
    </source>
</reference>
<feature type="region of interest" description="Disordered" evidence="1">
    <location>
        <begin position="140"/>
        <end position="225"/>
    </location>
</feature>
<dbReference type="RefSeq" id="WP_344468434.1">
    <property type="nucleotide sequence ID" value="NZ_BAAANT010000040.1"/>
</dbReference>
<gene>
    <name evidence="2" type="ORF">GCM10009760_52460</name>
</gene>
<evidence type="ECO:0000313" key="3">
    <source>
        <dbReference type="Proteomes" id="UP001422759"/>
    </source>
</evidence>
<sequence>MKIHATDLPALSQATAALLGDHWTVNANLGTNGVTLSGPDGRRAGILTRTHGLTLQLWVTGFPAPELPDDANQAAHNEHAQHLAQRLQEDHHYHAVLRLNEITNDVPAAIIALLDEALFPACHHKPLAVGHRPWLDAAEAAEQPGPEATVQPEAPITLNPEAPTEPNTPAAPKKPARSPRQRTTKPTADATPAPAETNQAHKAATAKADPPKPSAKRTKQAPATT</sequence>
<name>A0ABN3A574_9ACTN</name>
<dbReference type="EMBL" id="BAAANT010000040">
    <property type="protein sequence ID" value="GAA2154011.1"/>
    <property type="molecule type" value="Genomic_DNA"/>
</dbReference>
<feature type="compositionally biased region" description="Low complexity" evidence="1">
    <location>
        <begin position="184"/>
        <end position="208"/>
    </location>
</feature>
<dbReference type="Proteomes" id="UP001422759">
    <property type="component" value="Unassembled WGS sequence"/>
</dbReference>
<feature type="compositionally biased region" description="Basic residues" evidence="1">
    <location>
        <begin position="174"/>
        <end position="183"/>
    </location>
</feature>
<evidence type="ECO:0000256" key="1">
    <source>
        <dbReference type="SAM" id="MobiDB-lite"/>
    </source>
</evidence>
<comment type="caution">
    <text evidence="2">The sequence shown here is derived from an EMBL/GenBank/DDBJ whole genome shotgun (WGS) entry which is preliminary data.</text>
</comment>